<gene>
    <name evidence="3" type="ORF">DB31_8096</name>
</gene>
<dbReference type="SMART" id="SM01324">
    <property type="entry name" value="YARHG"/>
    <property type="match status" value="2"/>
</dbReference>
<feature type="domain" description="YARHG" evidence="2">
    <location>
        <begin position="55"/>
        <end position="139"/>
    </location>
</feature>
<comment type="caution">
    <text evidence="3">The sequence shown here is derived from an EMBL/GenBank/DDBJ whole genome shotgun (WGS) entry which is preliminary data.</text>
</comment>
<reference evidence="3 4" key="1">
    <citation type="submission" date="2014-04" db="EMBL/GenBank/DDBJ databases">
        <title>Genome assembly of Hyalangium minutum DSM 14724.</title>
        <authorList>
            <person name="Sharma G."/>
            <person name="Subramanian S."/>
        </authorList>
    </citation>
    <scope>NUCLEOTIDE SEQUENCE [LARGE SCALE GENOMIC DNA]</scope>
    <source>
        <strain evidence="3 4">DSM 14724</strain>
    </source>
</reference>
<evidence type="ECO:0000259" key="2">
    <source>
        <dbReference type="SMART" id="SM01324"/>
    </source>
</evidence>
<evidence type="ECO:0000313" key="3">
    <source>
        <dbReference type="EMBL" id="KFE67613.1"/>
    </source>
</evidence>
<feature type="signal peptide" evidence="1">
    <location>
        <begin position="1"/>
        <end position="25"/>
    </location>
</feature>
<dbReference type="RefSeq" id="WP_044190384.1">
    <property type="nucleotide sequence ID" value="NZ_JMCB01000007.1"/>
</dbReference>
<dbReference type="EMBL" id="JMCB01000007">
    <property type="protein sequence ID" value="KFE67613.1"/>
    <property type="molecule type" value="Genomic_DNA"/>
</dbReference>
<dbReference type="Proteomes" id="UP000028725">
    <property type="component" value="Unassembled WGS sequence"/>
</dbReference>
<feature type="chain" id="PRO_5001799634" description="YARHG domain-containing protein" evidence="1">
    <location>
        <begin position="26"/>
        <end position="349"/>
    </location>
</feature>
<sequence>MLWRRRAWGRAALLALTLLALPVAAQGKKPAASASAYVPPPADQIPGYSAKAMPCEIIQELIPPRITCEGDWLEGKSLRELAILRNTIFARYGWAGFRKPWLREHFQKQPWFKPNPKFTYKLLSDADRRNVHFIAVREQSFTERELRSMEDTLYAKAGKVWNDAYEWKLKNGRTVRSCTEPKDVDYEEGCSGSECEGSYSRDCTFQAEAWYRPDPKFSEDKLPAEARIELGLISRALGSFASDTGKLEKGSQASLDRILSVQELRQLSLRDLRLLRNTLYARRGRPFKSKILQAHFKAMSWYREDPSYTDARLTENDKRNIGLIRSVEDEFGGPLKDEDWLIDPATDAA</sequence>
<dbReference type="AlphaFoldDB" id="A0A085WIV0"/>
<evidence type="ECO:0000256" key="1">
    <source>
        <dbReference type="SAM" id="SignalP"/>
    </source>
</evidence>
<protein>
    <recommendedName>
        <fullName evidence="2">YARHG domain-containing protein</fullName>
    </recommendedName>
</protein>
<accession>A0A085WIV0</accession>
<dbReference type="InterPro" id="IPR025582">
    <property type="entry name" value="YARHG_dom"/>
</dbReference>
<keyword evidence="1" id="KW-0732">Signal</keyword>
<name>A0A085WIV0_9BACT</name>
<proteinExistence type="predicted"/>
<feature type="domain" description="YARHG" evidence="2">
    <location>
        <begin position="247"/>
        <end position="329"/>
    </location>
</feature>
<dbReference type="Pfam" id="PF13308">
    <property type="entry name" value="YARHG"/>
    <property type="match status" value="2"/>
</dbReference>
<dbReference type="STRING" id="394096.DB31_8096"/>
<dbReference type="InterPro" id="IPR038434">
    <property type="entry name" value="YARHG_sf"/>
</dbReference>
<evidence type="ECO:0000313" key="4">
    <source>
        <dbReference type="Proteomes" id="UP000028725"/>
    </source>
</evidence>
<dbReference type="Gene3D" id="1.20.58.1690">
    <property type="match status" value="2"/>
</dbReference>
<organism evidence="3 4">
    <name type="scientific">Hyalangium minutum</name>
    <dbReference type="NCBI Taxonomy" id="394096"/>
    <lineage>
        <taxon>Bacteria</taxon>
        <taxon>Pseudomonadati</taxon>
        <taxon>Myxococcota</taxon>
        <taxon>Myxococcia</taxon>
        <taxon>Myxococcales</taxon>
        <taxon>Cystobacterineae</taxon>
        <taxon>Archangiaceae</taxon>
        <taxon>Hyalangium</taxon>
    </lineage>
</organism>
<keyword evidence="4" id="KW-1185">Reference proteome</keyword>
<dbReference type="OrthoDB" id="9816009at2"/>